<dbReference type="EMBL" id="CZKA01000021">
    <property type="protein sequence ID" value="CUR55607.1"/>
    <property type="molecule type" value="Genomic_DNA"/>
</dbReference>
<organism evidence="2">
    <name type="scientific">metagenome</name>
    <dbReference type="NCBI Taxonomy" id="256318"/>
    <lineage>
        <taxon>unclassified sequences</taxon>
        <taxon>metagenomes</taxon>
    </lineage>
</organism>
<dbReference type="AlphaFoldDB" id="A0A2P2C0Q6"/>
<protein>
    <recommendedName>
        <fullName evidence="3">Lipoprotein</fullName>
    </recommendedName>
</protein>
<evidence type="ECO:0000256" key="1">
    <source>
        <dbReference type="SAM" id="MobiDB-lite"/>
    </source>
</evidence>
<evidence type="ECO:0000313" key="2">
    <source>
        <dbReference type="EMBL" id="CUR55607.1"/>
    </source>
</evidence>
<evidence type="ECO:0008006" key="3">
    <source>
        <dbReference type="Google" id="ProtNLM"/>
    </source>
</evidence>
<reference evidence="2" key="1">
    <citation type="submission" date="2015-08" db="EMBL/GenBank/DDBJ databases">
        <authorList>
            <person name="Babu N.S."/>
            <person name="Beckwith C.J."/>
            <person name="Beseler K.G."/>
            <person name="Brison A."/>
            <person name="Carone J.V."/>
            <person name="Caskin T.P."/>
            <person name="Diamond M."/>
            <person name="Durham M.E."/>
            <person name="Foxe J.M."/>
            <person name="Go M."/>
            <person name="Henderson B.A."/>
            <person name="Jones I.B."/>
            <person name="McGettigan J.A."/>
            <person name="Micheletti S.J."/>
            <person name="Nasrallah M.E."/>
            <person name="Ortiz D."/>
            <person name="Piller C.R."/>
            <person name="Privatt S.R."/>
            <person name="Schneider S.L."/>
            <person name="Sharp S."/>
            <person name="Smith T.C."/>
            <person name="Stanton J.D."/>
            <person name="Ullery H.E."/>
            <person name="Wilson R.J."/>
            <person name="Serrano M.G."/>
            <person name="Buck G."/>
            <person name="Lee V."/>
            <person name="Wang Y."/>
            <person name="Carvalho R."/>
            <person name="Voegtly L."/>
            <person name="Shi R."/>
            <person name="Duckworth R."/>
            <person name="Johnson A."/>
            <person name="Loviza R."/>
            <person name="Walstead R."/>
            <person name="Shah Z."/>
            <person name="Kiflezghi M."/>
            <person name="Wade K."/>
            <person name="Ball S.L."/>
            <person name="Bradley K.W."/>
            <person name="Asai D.J."/>
            <person name="Bowman C.A."/>
            <person name="Russell D.A."/>
            <person name="Pope W.H."/>
            <person name="Jacobs-Sera D."/>
            <person name="Hendrix R.W."/>
            <person name="Hatfull G.F."/>
        </authorList>
    </citation>
    <scope>NUCLEOTIDE SEQUENCE</scope>
</reference>
<sequence length="202" mass="21266">MRRPWAAFVVCASLLVTAACADDGTRSSSALRTLGDDPATMCSPTSGTASGMTVSIEGVRNRSEKPVTVVKAELTNAVQVRVLGISALGQDSTTPFGGFGSWSGYPPRGLPTEWRAAWKRREPAEGAVIPPQHGRDEYTGFVIGYAAVRGSAGPLRITYKDGDGRQGSVEMSTILTTSPHCRGPFPGYQGFGRTPIESGASE</sequence>
<feature type="region of interest" description="Disordered" evidence="1">
    <location>
        <begin position="183"/>
        <end position="202"/>
    </location>
</feature>
<proteinExistence type="predicted"/>
<dbReference type="PROSITE" id="PS51257">
    <property type="entry name" value="PROKAR_LIPOPROTEIN"/>
    <property type="match status" value="1"/>
</dbReference>
<name>A0A2P2C0Q6_9ZZZZ</name>
<accession>A0A2P2C0Q6</accession>
<feature type="compositionally biased region" description="Polar residues" evidence="1">
    <location>
        <begin position="42"/>
        <end position="53"/>
    </location>
</feature>
<feature type="region of interest" description="Disordered" evidence="1">
    <location>
        <begin position="26"/>
        <end position="56"/>
    </location>
</feature>
<gene>
    <name evidence="2" type="ORF">NOCA2280049</name>
</gene>